<dbReference type="AlphaFoldDB" id="A0A4Q2JRM7"/>
<name>A0A4Q2JRM7_9MICO</name>
<keyword evidence="1" id="KW-0472">Membrane</keyword>
<protein>
    <submittedName>
        <fullName evidence="2">Uncharacterized protein</fullName>
    </submittedName>
</protein>
<evidence type="ECO:0000313" key="3">
    <source>
        <dbReference type="Proteomes" id="UP000292935"/>
    </source>
</evidence>
<comment type="caution">
    <text evidence="2">The sequence shown here is derived from an EMBL/GenBank/DDBJ whole genome shotgun (WGS) entry which is preliminary data.</text>
</comment>
<dbReference type="RefSeq" id="WP_056005765.1">
    <property type="nucleotide sequence ID" value="NZ_SDPO01000002.1"/>
</dbReference>
<sequence length="74" mass="8121">MSERTTTVLASVATIVVAAAAAYWMTLIGAFGPAVYTVVLALVVVWLLISAERHRGLDQVDEESLRRRGSVYWL</sequence>
<evidence type="ECO:0000256" key="1">
    <source>
        <dbReference type="SAM" id="Phobius"/>
    </source>
</evidence>
<gene>
    <name evidence="2" type="ORF">ESP57_08205</name>
</gene>
<dbReference type="Proteomes" id="UP000292935">
    <property type="component" value="Unassembled WGS sequence"/>
</dbReference>
<proteinExistence type="predicted"/>
<reference evidence="2 3" key="1">
    <citation type="submission" date="2019-01" db="EMBL/GenBank/DDBJ databases">
        <authorList>
            <person name="Li J."/>
        </authorList>
    </citation>
    <scope>NUCLEOTIDE SEQUENCE [LARGE SCALE GENOMIC DNA]</scope>
    <source>
        <strain evidence="2 3">CCUG 35506</strain>
    </source>
</reference>
<keyword evidence="1" id="KW-0812">Transmembrane</keyword>
<evidence type="ECO:0000313" key="2">
    <source>
        <dbReference type="EMBL" id="RXZ48940.1"/>
    </source>
</evidence>
<keyword evidence="1" id="KW-1133">Transmembrane helix</keyword>
<dbReference type="EMBL" id="SDPO01000002">
    <property type="protein sequence ID" value="RXZ48940.1"/>
    <property type="molecule type" value="Genomic_DNA"/>
</dbReference>
<accession>A0A4Q2JRM7</accession>
<organism evidence="2 3">
    <name type="scientific">Agromyces fucosus</name>
    <dbReference type="NCBI Taxonomy" id="41985"/>
    <lineage>
        <taxon>Bacteria</taxon>
        <taxon>Bacillati</taxon>
        <taxon>Actinomycetota</taxon>
        <taxon>Actinomycetes</taxon>
        <taxon>Micrococcales</taxon>
        <taxon>Microbacteriaceae</taxon>
        <taxon>Agromyces</taxon>
    </lineage>
</organism>
<feature type="transmembrane region" description="Helical" evidence="1">
    <location>
        <begin position="30"/>
        <end position="49"/>
    </location>
</feature>
<keyword evidence="3" id="KW-1185">Reference proteome</keyword>